<keyword evidence="12" id="KW-0325">Glycoprotein</keyword>
<keyword evidence="7" id="KW-0547">Nucleotide-binding</keyword>
<evidence type="ECO:0000256" key="2">
    <source>
        <dbReference type="ARBA" id="ARBA00022614"/>
    </source>
</evidence>
<dbReference type="GO" id="GO:0016020">
    <property type="term" value="C:membrane"/>
    <property type="evidence" value="ECO:0007669"/>
    <property type="project" value="UniProtKB-SubCell"/>
</dbReference>
<sequence length="187" mass="20955">KGLEYLHHGYERPVIHRDVKSSNILLDESFKPRIADFGLAKILQDKNGGLDSTHVVAGTYGYMAPALLGTEYGYSSKVNEKCDVYSFGVVLIELVTGRKPIEAEFGESKDILNWVSNNLNSKESVMEIVDKNIGEMYREDAVKMLRVAILCTARQPGRRPTMRSVVQMIEDAEPCRLMGIVISKEVM</sequence>
<accession>A0A8S9MN43</accession>
<feature type="domain" description="Protein kinase" evidence="13">
    <location>
        <begin position="1"/>
        <end position="176"/>
    </location>
</feature>
<evidence type="ECO:0000256" key="5">
    <source>
        <dbReference type="ARBA" id="ARBA00022729"/>
    </source>
</evidence>
<evidence type="ECO:0000259" key="13">
    <source>
        <dbReference type="PROSITE" id="PS50011"/>
    </source>
</evidence>
<keyword evidence="8" id="KW-0067">ATP-binding</keyword>
<dbReference type="InterPro" id="IPR008271">
    <property type="entry name" value="Ser/Thr_kinase_AS"/>
</dbReference>
<dbReference type="PANTHER" id="PTHR48006">
    <property type="entry name" value="LEUCINE-RICH REPEAT-CONTAINING PROTEIN DDB_G0281931-RELATED"/>
    <property type="match status" value="1"/>
</dbReference>
<keyword evidence="4" id="KW-0812">Transmembrane</keyword>
<evidence type="ECO:0000256" key="3">
    <source>
        <dbReference type="ARBA" id="ARBA00022679"/>
    </source>
</evidence>
<name>A0A8S9MN43_BRACR</name>
<evidence type="ECO:0000313" key="15">
    <source>
        <dbReference type="Proteomes" id="UP000712281"/>
    </source>
</evidence>
<keyword evidence="2" id="KW-0433">Leucine-rich repeat</keyword>
<dbReference type="InterPro" id="IPR000719">
    <property type="entry name" value="Prot_kinase_dom"/>
</dbReference>
<evidence type="ECO:0000256" key="7">
    <source>
        <dbReference type="ARBA" id="ARBA00022741"/>
    </source>
</evidence>
<dbReference type="AlphaFoldDB" id="A0A8S9MN43"/>
<dbReference type="PROSITE" id="PS50011">
    <property type="entry name" value="PROTEIN_KINASE_DOM"/>
    <property type="match status" value="1"/>
</dbReference>
<organism evidence="14 15">
    <name type="scientific">Brassica cretica</name>
    <name type="common">Mustard</name>
    <dbReference type="NCBI Taxonomy" id="69181"/>
    <lineage>
        <taxon>Eukaryota</taxon>
        <taxon>Viridiplantae</taxon>
        <taxon>Streptophyta</taxon>
        <taxon>Embryophyta</taxon>
        <taxon>Tracheophyta</taxon>
        <taxon>Spermatophyta</taxon>
        <taxon>Magnoliopsida</taxon>
        <taxon>eudicotyledons</taxon>
        <taxon>Gunneridae</taxon>
        <taxon>Pentapetalae</taxon>
        <taxon>rosids</taxon>
        <taxon>malvids</taxon>
        <taxon>Brassicales</taxon>
        <taxon>Brassicaceae</taxon>
        <taxon>Brassiceae</taxon>
        <taxon>Brassica</taxon>
    </lineage>
</organism>
<feature type="non-terminal residue" evidence="14">
    <location>
        <position position="1"/>
    </location>
</feature>
<evidence type="ECO:0000256" key="11">
    <source>
        <dbReference type="ARBA" id="ARBA00023170"/>
    </source>
</evidence>
<dbReference type="PANTHER" id="PTHR48006:SF92">
    <property type="entry name" value="LRR RECEPTOR-LIKE SERINE_THREONINE-PROTEIN KINASE GSO1"/>
    <property type="match status" value="1"/>
</dbReference>
<dbReference type="EMBL" id="QGKW02000007">
    <property type="protein sequence ID" value="KAF2619271.1"/>
    <property type="molecule type" value="Genomic_DNA"/>
</dbReference>
<reference evidence="14" key="1">
    <citation type="submission" date="2019-12" db="EMBL/GenBank/DDBJ databases">
        <title>Genome sequencing and annotation of Brassica cretica.</title>
        <authorList>
            <person name="Studholme D.J."/>
            <person name="Sarris P.F."/>
        </authorList>
    </citation>
    <scope>NUCLEOTIDE SEQUENCE</scope>
    <source>
        <strain evidence="14">PFS-001/15</strain>
        <tissue evidence="14">Leaf</tissue>
    </source>
</reference>
<dbReference type="PROSITE" id="PS00108">
    <property type="entry name" value="PROTEIN_KINASE_ST"/>
    <property type="match status" value="1"/>
</dbReference>
<keyword evidence="5" id="KW-0732">Signal</keyword>
<evidence type="ECO:0000256" key="8">
    <source>
        <dbReference type="ARBA" id="ARBA00022840"/>
    </source>
</evidence>
<dbReference type="GO" id="GO:0004672">
    <property type="term" value="F:protein kinase activity"/>
    <property type="evidence" value="ECO:0007669"/>
    <property type="project" value="InterPro"/>
</dbReference>
<keyword evidence="9" id="KW-1133">Transmembrane helix</keyword>
<keyword evidence="3" id="KW-0808">Transferase</keyword>
<comment type="subcellular location">
    <subcellularLocation>
        <location evidence="1">Membrane</location>
        <topology evidence="1">Single-pass type I membrane protein</topology>
    </subcellularLocation>
</comment>
<keyword evidence="10" id="KW-0472">Membrane</keyword>
<evidence type="ECO:0000256" key="10">
    <source>
        <dbReference type="ARBA" id="ARBA00023136"/>
    </source>
</evidence>
<dbReference type="SMART" id="SM00220">
    <property type="entry name" value="S_TKc"/>
    <property type="match status" value="1"/>
</dbReference>
<evidence type="ECO:0000313" key="14">
    <source>
        <dbReference type="EMBL" id="KAF2619271.1"/>
    </source>
</evidence>
<proteinExistence type="predicted"/>
<dbReference type="FunFam" id="1.10.510.10:FF:000388">
    <property type="entry name" value="Leucine-rich repeat receptor-like tyrosine-protein kinase PXC3"/>
    <property type="match status" value="1"/>
</dbReference>
<keyword evidence="6" id="KW-0677">Repeat</keyword>
<keyword evidence="11" id="KW-0675">Receptor</keyword>
<protein>
    <recommendedName>
        <fullName evidence="13">Protein kinase domain-containing protein</fullName>
    </recommendedName>
</protein>
<dbReference type="Gene3D" id="1.10.510.10">
    <property type="entry name" value="Transferase(Phosphotransferase) domain 1"/>
    <property type="match status" value="1"/>
</dbReference>
<dbReference type="InterPro" id="IPR051824">
    <property type="entry name" value="LRR_Rcpt-Like_S/T_Kinase"/>
</dbReference>
<evidence type="ECO:0000256" key="4">
    <source>
        <dbReference type="ARBA" id="ARBA00022692"/>
    </source>
</evidence>
<evidence type="ECO:0000256" key="9">
    <source>
        <dbReference type="ARBA" id="ARBA00022989"/>
    </source>
</evidence>
<dbReference type="GO" id="GO:0005524">
    <property type="term" value="F:ATP binding"/>
    <property type="evidence" value="ECO:0007669"/>
    <property type="project" value="UniProtKB-KW"/>
</dbReference>
<dbReference type="SUPFAM" id="SSF56112">
    <property type="entry name" value="Protein kinase-like (PK-like)"/>
    <property type="match status" value="1"/>
</dbReference>
<evidence type="ECO:0000256" key="6">
    <source>
        <dbReference type="ARBA" id="ARBA00022737"/>
    </source>
</evidence>
<evidence type="ECO:0000256" key="12">
    <source>
        <dbReference type="ARBA" id="ARBA00023180"/>
    </source>
</evidence>
<dbReference type="InterPro" id="IPR011009">
    <property type="entry name" value="Kinase-like_dom_sf"/>
</dbReference>
<dbReference type="Pfam" id="PF00069">
    <property type="entry name" value="Pkinase"/>
    <property type="match status" value="1"/>
</dbReference>
<evidence type="ECO:0000256" key="1">
    <source>
        <dbReference type="ARBA" id="ARBA00004479"/>
    </source>
</evidence>
<dbReference type="Proteomes" id="UP000712281">
    <property type="component" value="Unassembled WGS sequence"/>
</dbReference>
<gene>
    <name evidence="14" type="ORF">F2Q68_00040577</name>
</gene>
<comment type="caution">
    <text evidence="14">The sequence shown here is derived from an EMBL/GenBank/DDBJ whole genome shotgun (WGS) entry which is preliminary data.</text>
</comment>